<feature type="transmembrane region" description="Helical" evidence="1">
    <location>
        <begin position="297"/>
        <end position="319"/>
    </location>
</feature>
<organism evidence="2 3">
    <name type="scientific">Alcaligenes xylosoxydans xylosoxydans</name>
    <name type="common">Achromobacter xylosoxidans</name>
    <dbReference type="NCBI Taxonomy" id="85698"/>
    <lineage>
        <taxon>Bacteria</taxon>
        <taxon>Pseudomonadati</taxon>
        <taxon>Pseudomonadota</taxon>
        <taxon>Betaproteobacteria</taxon>
        <taxon>Burkholderiales</taxon>
        <taxon>Alcaligenaceae</taxon>
        <taxon>Achromobacter</taxon>
    </lineage>
</organism>
<keyword evidence="1" id="KW-0472">Membrane</keyword>
<dbReference type="OrthoDB" id="8666790at2"/>
<feature type="transmembrane region" description="Helical" evidence="1">
    <location>
        <begin position="189"/>
        <end position="213"/>
    </location>
</feature>
<comment type="caution">
    <text evidence="2">The sequence shown here is derived from an EMBL/GenBank/DDBJ whole genome shotgun (WGS) entry which is preliminary data.</text>
</comment>
<dbReference type="Proteomes" id="UP000187251">
    <property type="component" value="Unassembled WGS sequence"/>
</dbReference>
<feature type="transmembrane region" description="Helical" evidence="1">
    <location>
        <begin position="265"/>
        <end position="285"/>
    </location>
</feature>
<sequence>MNAPSERPNALAWRLVTAVVCLQLFAAALLQAYLLLASPLAERIRETFERPEMVATTVVQIVAGAVLMALVTWCTTQRWLRRHDAAGVDRPGRMTAVLLTVSLVLFVLISTAQALLQHAFYSFVLANREWVDNVFGYYGPARVLVMALPLKLCGLLLAIVGAWLAVRIAAWSVRPAGGPAVTSHTPRHAAWIAALTLLLWQLHVGLFLGGYFMTYVRSEQLLEYALGYWVLPALILALAAWACLKSLPRTLGMAGFGRAISHGTFAFWLTQVLGVGLAFLILWNLSWNQLMRVAESYMTTAVSLLIYGALIALGCYAGARLFYRHREAPSANAPA</sequence>
<evidence type="ECO:0000313" key="2">
    <source>
        <dbReference type="EMBL" id="OMG77951.1"/>
    </source>
</evidence>
<accession>A0A1R1JLR3</accession>
<dbReference type="EMBL" id="MJMN01000057">
    <property type="protein sequence ID" value="OMG77951.1"/>
    <property type="molecule type" value="Genomic_DNA"/>
</dbReference>
<keyword evidence="1" id="KW-1133">Transmembrane helix</keyword>
<reference evidence="2 3" key="1">
    <citation type="submission" date="2016-09" db="EMBL/GenBank/DDBJ databases">
        <title>Phylogenomics of Achromobacter.</title>
        <authorList>
            <person name="Jeukens J."/>
            <person name="Freschi L."/>
            <person name="Vincent A.T."/>
            <person name="Emond-Rheault J.-G."/>
            <person name="Kukavica-Ibrulj I."/>
            <person name="Charette S.J."/>
            <person name="Levesque R.C."/>
        </authorList>
    </citation>
    <scope>NUCLEOTIDE SEQUENCE [LARGE SCALE GENOMIC DNA]</scope>
    <source>
        <strain evidence="2 3">AUS488</strain>
    </source>
</reference>
<keyword evidence="1" id="KW-0812">Transmembrane</keyword>
<evidence type="ECO:0000313" key="3">
    <source>
        <dbReference type="Proteomes" id="UP000187251"/>
    </source>
</evidence>
<dbReference type="RefSeq" id="WP_076415778.1">
    <property type="nucleotide sequence ID" value="NZ_AP028040.1"/>
</dbReference>
<evidence type="ECO:0000256" key="1">
    <source>
        <dbReference type="SAM" id="Phobius"/>
    </source>
</evidence>
<feature type="transmembrane region" description="Helical" evidence="1">
    <location>
        <begin position="143"/>
        <end position="168"/>
    </location>
</feature>
<name>A0A1R1JLR3_ALCXX</name>
<gene>
    <name evidence="2" type="ORF">BIZ92_16195</name>
</gene>
<feature type="transmembrane region" description="Helical" evidence="1">
    <location>
        <begin position="225"/>
        <end position="244"/>
    </location>
</feature>
<dbReference type="AlphaFoldDB" id="A0A1R1JLR3"/>
<feature type="transmembrane region" description="Helical" evidence="1">
    <location>
        <begin position="96"/>
        <end position="123"/>
    </location>
</feature>
<protein>
    <submittedName>
        <fullName evidence="2">Uncharacterized protein</fullName>
    </submittedName>
</protein>
<feature type="transmembrane region" description="Helical" evidence="1">
    <location>
        <begin position="53"/>
        <end position="75"/>
    </location>
</feature>
<proteinExistence type="predicted"/>